<feature type="region of interest" description="Disordered" evidence="1">
    <location>
        <begin position="61"/>
        <end position="89"/>
    </location>
</feature>
<name>A0A9J5Y1L9_SOLCO</name>
<proteinExistence type="predicted"/>
<protein>
    <submittedName>
        <fullName evidence="2">Uncharacterized protein</fullName>
    </submittedName>
</protein>
<evidence type="ECO:0000256" key="1">
    <source>
        <dbReference type="SAM" id="MobiDB-lite"/>
    </source>
</evidence>
<feature type="compositionally biased region" description="Basic and acidic residues" evidence="1">
    <location>
        <begin position="76"/>
        <end position="89"/>
    </location>
</feature>
<sequence length="108" mass="12182">MDDIYTNQEVGSLAKFIFTFQVFATMSLQKGTPAKISQTGVQNTPSSVKERKLESNIFGSTTNNDANWNFEPVHTPTKEGEIRHSKEEKDKQVQCLLKLWKMSSGTQP</sequence>
<organism evidence="2 3">
    <name type="scientific">Solanum commersonii</name>
    <name type="common">Commerson's wild potato</name>
    <name type="synonym">Commerson's nightshade</name>
    <dbReference type="NCBI Taxonomy" id="4109"/>
    <lineage>
        <taxon>Eukaryota</taxon>
        <taxon>Viridiplantae</taxon>
        <taxon>Streptophyta</taxon>
        <taxon>Embryophyta</taxon>
        <taxon>Tracheophyta</taxon>
        <taxon>Spermatophyta</taxon>
        <taxon>Magnoliopsida</taxon>
        <taxon>eudicotyledons</taxon>
        <taxon>Gunneridae</taxon>
        <taxon>Pentapetalae</taxon>
        <taxon>asterids</taxon>
        <taxon>lamiids</taxon>
        <taxon>Solanales</taxon>
        <taxon>Solanaceae</taxon>
        <taxon>Solanoideae</taxon>
        <taxon>Solaneae</taxon>
        <taxon>Solanum</taxon>
    </lineage>
</organism>
<keyword evidence="3" id="KW-1185">Reference proteome</keyword>
<dbReference type="EMBL" id="JACXVP010000008">
    <property type="protein sequence ID" value="KAG5593424.1"/>
    <property type="molecule type" value="Genomic_DNA"/>
</dbReference>
<dbReference type="AlphaFoldDB" id="A0A9J5Y1L9"/>
<comment type="caution">
    <text evidence="2">The sequence shown here is derived from an EMBL/GenBank/DDBJ whole genome shotgun (WGS) entry which is preliminary data.</text>
</comment>
<evidence type="ECO:0000313" key="2">
    <source>
        <dbReference type="EMBL" id="KAG5593424.1"/>
    </source>
</evidence>
<dbReference type="Proteomes" id="UP000824120">
    <property type="component" value="Chromosome 8"/>
</dbReference>
<reference evidence="2 3" key="1">
    <citation type="submission" date="2020-09" db="EMBL/GenBank/DDBJ databases">
        <title>De no assembly of potato wild relative species, Solanum commersonii.</title>
        <authorList>
            <person name="Cho K."/>
        </authorList>
    </citation>
    <scope>NUCLEOTIDE SEQUENCE [LARGE SCALE GENOMIC DNA]</scope>
    <source>
        <strain evidence="2">LZ3.2</strain>
        <tissue evidence="2">Leaf</tissue>
    </source>
</reference>
<gene>
    <name evidence="2" type="ORF">H5410_043938</name>
</gene>
<accession>A0A9J5Y1L9</accession>
<evidence type="ECO:0000313" key="3">
    <source>
        <dbReference type="Proteomes" id="UP000824120"/>
    </source>
</evidence>